<feature type="non-terminal residue" evidence="1">
    <location>
        <position position="1"/>
    </location>
</feature>
<sequence length="74" mass="8101">STDTEYYLSIPCPLFPLLLCSASFPPLLFAPSACFSVSTFPSPVPERLSLHLPSQKILTQTIRQSPVHTTSVHS</sequence>
<evidence type="ECO:0000313" key="2">
    <source>
        <dbReference type="Proteomes" id="UP001232148"/>
    </source>
</evidence>
<keyword evidence="2" id="KW-1185">Reference proteome</keyword>
<reference evidence="1" key="1">
    <citation type="submission" date="2021-06" db="EMBL/GenBank/DDBJ databases">
        <title>Comparative genomics, transcriptomics and evolutionary studies reveal genomic signatures of adaptation to plant cell wall in hemibiotrophic fungi.</title>
        <authorList>
            <consortium name="DOE Joint Genome Institute"/>
            <person name="Baroncelli R."/>
            <person name="Diaz J.F."/>
            <person name="Benocci T."/>
            <person name="Peng M."/>
            <person name="Battaglia E."/>
            <person name="Haridas S."/>
            <person name="Andreopoulos W."/>
            <person name="Labutti K."/>
            <person name="Pangilinan J."/>
            <person name="Floch G.L."/>
            <person name="Makela M.R."/>
            <person name="Henrissat B."/>
            <person name="Grigoriev I.V."/>
            <person name="Crouch J.A."/>
            <person name="De Vries R.P."/>
            <person name="Sukno S.A."/>
            <person name="Thon M.R."/>
        </authorList>
    </citation>
    <scope>NUCLEOTIDE SEQUENCE</scope>
    <source>
        <strain evidence="1">MAFF235873</strain>
    </source>
</reference>
<proteinExistence type="predicted"/>
<comment type="caution">
    <text evidence="1">The sequence shown here is derived from an EMBL/GenBank/DDBJ whole genome shotgun (WGS) entry which is preliminary data.</text>
</comment>
<organism evidence="1 2">
    <name type="scientific">Colletotrichum zoysiae</name>
    <dbReference type="NCBI Taxonomy" id="1216348"/>
    <lineage>
        <taxon>Eukaryota</taxon>
        <taxon>Fungi</taxon>
        <taxon>Dikarya</taxon>
        <taxon>Ascomycota</taxon>
        <taxon>Pezizomycotina</taxon>
        <taxon>Sordariomycetes</taxon>
        <taxon>Hypocreomycetidae</taxon>
        <taxon>Glomerellales</taxon>
        <taxon>Glomerellaceae</taxon>
        <taxon>Colletotrichum</taxon>
        <taxon>Colletotrichum graminicola species complex</taxon>
    </lineage>
</organism>
<dbReference type="AlphaFoldDB" id="A0AAD9HGI1"/>
<gene>
    <name evidence="1" type="ORF">LX32DRAFT_673576</name>
</gene>
<dbReference type="EMBL" id="MU842879">
    <property type="protein sequence ID" value="KAK2028398.1"/>
    <property type="molecule type" value="Genomic_DNA"/>
</dbReference>
<protein>
    <submittedName>
        <fullName evidence="1">Uncharacterized protein</fullName>
    </submittedName>
</protein>
<name>A0AAD9HGI1_9PEZI</name>
<accession>A0AAD9HGI1</accession>
<evidence type="ECO:0000313" key="1">
    <source>
        <dbReference type="EMBL" id="KAK2028398.1"/>
    </source>
</evidence>
<dbReference type="Proteomes" id="UP001232148">
    <property type="component" value="Unassembled WGS sequence"/>
</dbReference>